<organism evidence="1 2">
    <name type="scientific">Allocatelliglobosispora scoriae</name>
    <dbReference type="NCBI Taxonomy" id="643052"/>
    <lineage>
        <taxon>Bacteria</taxon>
        <taxon>Bacillati</taxon>
        <taxon>Actinomycetota</taxon>
        <taxon>Actinomycetes</taxon>
        <taxon>Micromonosporales</taxon>
        <taxon>Micromonosporaceae</taxon>
        <taxon>Allocatelliglobosispora</taxon>
    </lineage>
</organism>
<evidence type="ECO:0000313" key="2">
    <source>
        <dbReference type="Proteomes" id="UP000587527"/>
    </source>
</evidence>
<sequence>MILGIASAVHAFLTYQRDINPNVTTDIVRPTFGTVQAVVASAAPGVVTVVSFDAVKGWDPHADADPRGRHLLSVEVILPAPPTDPPTVAAIILRGDVVAVNEFISGPATAKYRENSEYDVYVAAAADADPQTGRAVARFRVETRAQYGWCGRTQCFIQAPTVDSPLLEPRLAAANGDPRVDIGSWWRTYTNPQPLHNEPTTVAGTLIVEAGRLPLTATLASSSPPASMTNNQRLEWRSDARFSATATLTEGEMEATRQDRLFLVGVEIGAATALIPWGLQLLVDLAPTRCRREP</sequence>
<name>A0A841BIQ0_9ACTN</name>
<protein>
    <submittedName>
        <fullName evidence="1">Uncharacterized protein</fullName>
    </submittedName>
</protein>
<dbReference type="RefSeq" id="WP_184830667.1">
    <property type="nucleotide sequence ID" value="NZ_JACHMN010000001.1"/>
</dbReference>
<keyword evidence="2" id="KW-1185">Reference proteome</keyword>
<reference evidence="1 2" key="1">
    <citation type="submission" date="2020-08" db="EMBL/GenBank/DDBJ databases">
        <title>Sequencing the genomes of 1000 actinobacteria strains.</title>
        <authorList>
            <person name="Klenk H.-P."/>
        </authorList>
    </citation>
    <scope>NUCLEOTIDE SEQUENCE [LARGE SCALE GENOMIC DNA]</scope>
    <source>
        <strain evidence="1 2">DSM 45362</strain>
    </source>
</reference>
<accession>A0A841BIQ0</accession>
<evidence type="ECO:0000313" key="1">
    <source>
        <dbReference type="EMBL" id="MBB5866690.1"/>
    </source>
</evidence>
<dbReference type="Proteomes" id="UP000587527">
    <property type="component" value="Unassembled WGS sequence"/>
</dbReference>
<dbReference type="EMBL" id="JACHMN010000001">
    <property type="protein sequence ID" value="MBB5866690.1"/>
    <property type="molecule type" value="Genomic_DNA"/>
</dbReference>
<gene>
    <name evidence="1" type="ORF">F4553_000069</name>
</gene>
<dbReference type="AlphaFoldDB" id="A0A841BIQ0"/>
<proteinExistence type="predicted"/>
<comment type="caution">
    <text evidence="1">The sequence shown here is derived from an EMBL/GenBank/DDBJ whole genome shotgun (WGS) entry which is preliminary data.</text>
</comment>